<accession>A0AAP4BA07</accession>
<name>A0AAP4BA07_9FIRM</name>
<dbReference type="AlphaFoldDB" id="A0AAP4BA07"/>
<dbReference type="EMBL" id="JASGBQ010000012">
    <property type="protein sequence ID" value="MDI9242444.1"/>
    <property type="molecule type" value="Genomic_DNA"/>
</dbReference>
<gene>
    <name evidence="1" type="ORF">QJ036_08155</name>
</gene>
<comment type="caution">
    <text evidence="1">The sequence shown here is derived from an EMBL/GenBank/DDBJ whole genome shotgun (WGS) entry which is preliminary data.</text>
</comment>
<reference evidence="1 2" key="1">
    <citation type="submission" date="2023-05" db="EMBL/GenBank/DDBJ databases">
        <title>[ruminococcus] sp. nov., isolated from a pig farm feces dump.</title>
        <authorList>
            <person name="Chang Y.-H."/>
        </authorList>
    </citation>
    <scope>NUCLEOTIDE SEQUENCE [LARGE SCALE GENOMIC DNA]</scope>
    <source>
        <strain evidence="1 2">YH-rum2234</strain>
    </source>
</reference>
<proteinExistence type="predicted"/>
<dbReference type="Proteomes" id="UP001300383">
    <property type="component" value="Unassembled WGS sequence"/>
</dbReference>
<dbReference type="RefSeq" id="WP_283230890.1">
    <property type="nucleotide sequence ID" value="NZ_JASGBQ010000012.1"/>
</dbReference>
<evidence type="ECO:0000313" key="2">
    <source>
        <dbReference type="Proteomes" id="UP001300383"/>
    </source>
</evidence>
<organism evidence="1 2">
    <name type="scientific">Fusibacillus kribbianus</name>
    <dbReference type="NCBI Taxonomy" id="3044208"/>
    <lineage>
        <taxon>Bacteria</taxon>
        <taxon>Bacillati</taxon>
        <taxon>Bacillota</taxon>
        <taxon>Clostridia</taxon>
        <taxon>Lachnospirales</taxon>
        <taxon>Lachnospiraceae</taxon>
        <taxon>Fusibacillus</taxon>
    </lineage>
</organism>
<sequence>MFRLWGKEFHNNHLVKDIVICNDDPSLNRTRKVFQGLEEICVAFDLSVPIWLDSTVDDFRRHSKCRFTQDCFIEQIEFDYLEIQIIEED</sequence>
<keyword evidence="2" id="KW-1185">Reference proteome</keyword>
<protein>
    <submittedName>
        <fullName evidence="1">Uncharacterized protein</fullName>
    </submittedName>
</protein>
<evidence type="ECO:0000313" key="1">
    <source>
        <dbReference type="EMBL" id="MDI9242444.1"/>
    </source>
</evidence>